<keyword evidence="1 2" id="KW-0175">Coiled coil</keyword>
<dbReference type="Ensembl" id="ENSRROT00000064985.1">
    <property type="protein sequence ID" value="ENSRROP00000040495.1"/>
    <property type="gene ID" value="ENSRROG00000043512.1"/>
</dbReference>
<keyword evidence="6" id="KW-1185">Reference proteome</keyword>
<dbReference type="InterPro" id="IPR039496">
    <property type="entry name" value="CCDC92/74_N"/>
</dbReference>
<sequence length="225" mass="24961">MSVAGVVAGTRPPSSPTPGSRRRRQRPSLGVQSLRPQSPQLRPSDPQKRNLDLEKSLQFLQQQHSEMLAKLHQEIEHLKRENKDLHYKLIMNQTSQKKGENRALQCLRGCSCHPGKCLQTVLAHLAALAPVCQPSGDRFWGTWTDAVTSSRGWTMLCSQAQHVLLSVSPGPEIIAVGRWAQGTSQTSLLQAELKWEGTPETALALLGLYLRLLLWPGPGFPALWL</sequence>
<evidence type="ECO:0000259" key="4">
    <source>
        <dbReference type="Pfam" id="PF14916"/>
    </source>
</evidence>
<protein>
    <recommendedName>
        <fullName evidence="4">CCDC92/74 N-terminal domain-containing protein</fullName>
    </recommendedName>
</protein>
<dbReference type="InterPro" id="IPR040370">
    <property type="entry name" value="CCDC74A/CCDC74B/CCDC92"/>
</dbReference>
<reference evidence="5" key="1">
    <citation type="submission" date="2025-08" db="UniProtKB">
        <authorList>
            <consortium name="Ensembl"/>
        </authorList>
    </citation>
    <scope>IDENTIFICATION</scope>
</reference>
<dbReference type="AlphaFoldDB" id="A0A2K6RHL5"/>
<evidence type="ECO:0000313" key="5">
    <source>
        <dbReference type="Ensembl" id="ENSRROP00000040495.1"/>
    </source>
</evidence>
<evidence type="ECO:0000256" key="2">
    <source>
        <dbReference type="SAM" id="Coils"/>
    </source>
</evidence>
<organism evidence="5 6">
    <name type="scientific">Rhinopithecus roxellana</name>
    <name type="common">Golden snub-nosed monkey</name>
    <name type="synonym">Pygathrix roxellana</name>
    <dbReference type="NCBI Taxonomy" id="61622"/>
    <lineage>
        <taxon>Eukaryota</taxon>
        <taxon>Metazoa</taxon>
        <taxon>Chordata</taxon>
        <taxon>Craniata</taxon>
        <taxon>Vertebrata</taxon>
        <taxon>Euteleostomi</taxon>
        <taxon>Mammalia</taxon>
        <taxon>Eutheria</taxon>
        <taxon>Euarchontoglires</taxon>
        <taxon>Primates</taxon>
        <taxon>Haplorrhini</taxon>
        <taxon>Catarrhini</taxon>
        <taxon>Cercopithecidae</taxon>
        <taxon>Colobinae</taxon>
        <taxon>Rhinopithecus</taxon>
    </lineage>
</organism>
<evidence type="ECO:0000256" key="3">
    <source>
        <dbReference type="SAM" id="MobiDB-lite"/>
    </source>
</evidence>
<reference evidence="5" key="2">
    <citation type="submission" date="2025-09" db="UniProtKB">
        <authorList>
            <consortium name="Ensembl"/>
        </authorList>
    </citation>
    <scope>IDENTIFICATION</scope>
</reference>
<dbReference type="Pfam" id="PF14916">
    <property type="entry name" value="CCDC92"/>
    <property type="match status" value="1"/>
</dbReference>
<feature type="compositionally biased region" description="Polar residues" evidence="3">
    <location>
        <begin position="30"/>
        <end position="41"/>
    </location>
</feature>
<dbReference type="GeneTree" id="ENSGT00940000168985"/>
<feature type="coiled-coil region" evidence="2">
    <location>
        <begin position="50"/>
        <end position="88"/>
    </location>
</feature>
<evidence type="ECO:0000313" key="6">
    <source>
        <dbReference type="Proteomes" id="UP000233200"/>
    </source>
</evidence>
<feature type="region of interest" description="Disordered" evidence="3">
    <location>
        <begin position="1"/>
        <end position="48"/>
    </location>
</feature>
<dbReference type="Proteomes" id="UP000233200">
    <property type="component" value="Unplaced"/>
</dbReference>
<accession>A0A2K6RHL5</accession>
<name>A0A2K6RHL5_RHIRO</name>
<dbReference type="PANTHER" id="PTHR14882:SF5">
    <property type="entry name" value="COILED-COIL DOMAIN CONTAINING 74A"/>
    <property type="match status" value="1"/>
</dbReference>
<dbReference type="OMA" id="SCHPGKC"/>
<feature type="domain" description="CCDC92/74 N-terminal" evidence="4">
    <location>
        <begin position="51"/>
        <end position="99"/>
    </location>
</feature>
<dbReference type="STRING" id="61622.ENSRROP00000040495"/>
<dbReference type="PANTHER" id="PTHR14882">
    <property type="entry name" value="COILED-COIL DOMAIN-CONTAINING 74A"/>
    <property type="match status" value="1"/>
</dbReference>
<proteinExistence type="predicted"/>
<evidence type="ECO:0000256" key="1">
    <source>
        <dbReference type="ARBA" id="ARBA00023054"/>
    </source>
</evidence>